<organism evidence="2 3">
    <name type="scientific">Elasticomyces elasticus</name>
    <dbReference type="NCBI Taxonomy" id="574655"/>
    <lineage>
        <taxon>Eukaryota</taxon>
        <taxon>Fungi</taxon>
        <taxon>Dikarya</taxon>
        <taxon>Ascomycota</taxon>
        <taxon>Pezizomycotina</taxon>
        <taxon>Dothideomycetes</taxon>
        <taxon>Dothideomycetidae</taxon>
        <taxon>Mycosphaerellales</taxon>
        <taxon>Teratosphaeriaceae</taxon>
        <taxon>Elasticomyces</taxon>
    </lineage>
</organism>
<sequence>MAPAQRGYAQRSSKPKPGRKPRQGKEVANAVSIDNDSNTNEVSHRSPHDDVSDLINMAKNNSEYGDDIDYNTHINDAPEAAISGDVESTATEQSNASKDGPENLPVGNWGSPYHEDLLTPTGSVEDEPKAVVDRGKKASVEDEPEPLFSGSRKKFEVKDTSRLENCIAGSCDLCRATAPHESELPSSQRGQKTTRPGQTKLCVADLMEDVRAGSGSNWDPARRRTIRASSRDQAAFHADLQVAGSKAFQLDSRFRAEFERDCRRASRMHDARVRELGGPSAGDTYEGNFGHHDSGDGVSEVSSAEMQQAERIALERKLMAKEGSFGSVSSIDEDGRDNIRRAQWIKKEQRKARERERKGGSRYRDENYLREKYMNAHNIDSQTRSFYGTDVPTLQAEIERLRRRAKPEYGEFELRDEDTDDTVSEVSSAEIDEAEDKAWREKMLGRYGSPRSMSPFNEGGQANIKRDQKAKKEERRTREKERRKSHGMPSGPTAPSTQVYVQGTNGHFRAVNPDGGLGDHIPYDFIMGRHHVDDNDIHHGIGSQPMSGASHMNSGMRYSNHDGFSSAPPTVSVFENKGDGTTTTTTTTSVTRRTAKRLV</sequence>
<evidence type="ECO:0000256" key="1">
    <source>
        <dbReference type="SAM" id="MobiDB-lite"/>
    </source>
</evidence>
<gene>
    <name evidence="2" type="ORF">LTR97_002203</name>
</gene>
<accession>A0AAN7VV33</accession>
<feature type="compositionally biased region" description="Polar residues" evidence="1">
    <location>
        <begin position="32"/>
        <end position="41"/>
    </location>
</feature>
<feature type="compositionally biased region" description="Acidic residues" evidence="1">
    <location>
        <begin position="414"/>
        <end position="423"/>
    </location>
</feature>
<reference evidence="2" key="1">
    <citation type="submission" date="2023-08" db="EMBL/GenBank/DDBJ databases">
        <title>Black Yeasts Isolated from many extreme environments.</title>
        <authorList>
            <person name="Coleine C."/>
            <person name="Stajich J.E."/>
            <person name="Selbmann L."/>
        </authorList>
    </citation>
    <scope>NUCLEOTIDE SEQUENCE</scope>
    <source>
        <strain evidence="2">CCFEE 5810</strain>
    </source>
</reference>
<feature type="region of interest" description="Disordered" evidence="1">
    <location>
        <begin position="1"/>
        <end position="153"/>
    </location>
</feature>
<feature type="compositionally biased region" description="Polar residues" evidence="1">
    <location>
        <begin position="86"/>
        <end position="97"/>
    </location>
</feature>
<feature type="region of interest" description="Disordered" evidence="1">
    <location>
        <begin position="572"/>
        <end position="599"/>
    </location>
</feature>
<dbReference type="Proteomes" id="UP001310594">
    <property type="component" value="Unassembled WGS sequence"/>
</dbReference>
<feature type="compositionally biased region" description="Basic and acidic residues" evidence="1">
    <location>
        <begin position="126"/>
        <end position="140"/>
    </location>
</feature>
<proteinExistence type="predicted"/>
<feature type="compositionally biased region" description="Basic residues" evidence="1">
    <location>
        <begin position="13"/>
        <end position="22"/>
    </location>
</feature>
<dbReference type="EMBL" id="JAVRQU010000003">
    <property type="protein sequence ID" value="KAK5705089.1"/>
    <property type="molecule type" value="Genomic_DNA"/>
</dbReference>
<feature type="compositionally biased region" description="Basic and acidic residues" evidence="1">
    <location>
        <begin position="42"/>
        <end position="51"/>
    </location>
</feature>
<feature type="region of interest" description="Disordered" evidence="1">
    <location>
        <begin position="409"/>
        <end position="499"/>
    </location>
</feature>
<evidence type="ECO:0000313" key="2">
    <source>
        <dbReference type="EMBL" id="KAK5705089.1"/>
    </source>
</evidence>
<name>A0AAN7VV33_9PEZI</name>
<feature type="compositionally biased region" description="Polar residues" evidence="1">
    <location>
        <begin position="184"/>
        <end position="197"/>
    </location>
</feature>
<comment type="caution">
    <text evidence="2">The sequence shown here is derived from an EMBL/GenBank/DDBJ whole genome shotgun (WGS) entry which is preliminary data.</text>
</comment>
<evidence type="ECO:0000313" key="3">
    <source>
        <dbReference type="Proteomes" id="UP001310594"/>
    </source>
</evidence>
<dbReference type="AlphaFoldDB" id="A0AAN7VV33"/>
<protein>
    <submittedName>
        <fullName evidence="2">Uncharacterized protein</fullName>
    </submittedName>
</protein>
<feature type="region of interest" description="Disordered" evidence="1">
    <location>
        <begin position="179"/>
        <end position="198"/>
    </location>
</feature>
<feature type="compositionally biased region" description="Basic and acidic residues" evidence="1">
    <location>
        <begin position="464"/>
        <end position="482"/>
    </location>
</feature>
<feature type="compositionally biased region" description="Low complexity" evidence="1">
    <location>
        <begin position="581"/>
        <end position="592"/>
    </location>
</feature>